<evidence type="ECO:0000313" key="2">
    <source>
        <dbReference type="Proteomes" id="UP000190648"/>
    </source>
</evidence>
<evidence type="ECO:0000313" key="1">
    <source>
        <dbReference type="EMBL" id="OPJ83592.1"/>
    </source>
</evidence>
<dbReference type="EMBL" id="LSYS01003169">
    <property type="protein sequence ID" value="OPJ83592.1"/>
    <property type="molecule type" value="Genomic_DNA"/>
</dbReference>
<sequence length="68" mass="7914">MQPDIRYGSQRIRYDANLDHIQNEEKDVVLHVTCSGPVEILAKGCCIQMKAEWTNFWNFSIWLKACAK</sequence>
<dbReference type="Proteomes" id="UP000190648">
    <property type="component" value="Unassembled WGS sequence"/>
</dbReference>
<protein>
    <submittedName>
        <fullName evidence="1">Uncharacterized protein</fullName>
    </submittedName>
</protein>
<reference evidence="1 2" key="1">
    <citation type="submission" date="2016-02" db="EMBL/GenBank/DDBJ databases">
        <title>Band-tailed pigeon sequencing and assembly.</title>
        <authorList>
            <person name="Soares A.E."/>
            <person name="Novak B.J."/>
            <person name="Rice E.S."/>
            <person name="O'Connell B."/>
            <person name="Chang D."/>
            <person name="Weber S."/>
            <person name="Shapiro B."/>
        </authorList>
    </citation>
    <scope>NUCLEOTIDE SEQUENCE [LARGE SCALE GENOMIC DNA]</scope>
    <source>
        <strain evidence="1">BTP2013</strain>
        <tissue evidence="1">Blood</tissue>
    </source>
</reference>
<comment type="caution">
    <text evidence="1">The sequence shown here is derived from an EMBL/GenBank/DDBJ whole genome shotgun (WGS) entry which is preliminary data.</text>
</comment>
<organism evidence="1 2">
    <name type="scientific">Patagioenas fasciata monilis</name>
    <dbReference type="NCBI Taxonomy" id="372326"/>
    <lineage>
        <taxon>Eukaryota</taxon>
        <taxon>Metazoa</taxon>
        <taxon>Chordata</taxon>
        <taxon>Craniata</taxon>
        <taxon>Vertebrata</taxon>
        <taxon>Euteleostomi</taxon>
        <taxon>Archelosauria</taxon>
        <taxon>Archosauria</taxon>
        <taxon>Dinosauria</taxon>
        <taxon>Saurischia</taxon>
        <taxon>Theropoda</taxon>
        <taxon>Coelurosauria</taxon>
        <taxon>Aves</taxon>
        <taxon>Neognathae</taxon>
        <taxon>Neoaves</taxon>
        <taxon>Columbimorphae</taxon>
        <taxon>Columbiformes</taxon>
        <taxon>Columbidae</taxon>
        <taxon>Patagioenas</taxon>
    </lineage>
</organism>
<keyword evidence="2" id="KW-1185">Reference proteome</keyword>
<proteinExistence type="predicted"/>
<accession>A0A1V4KGM7</accession>
<gene>
    <name evidence="1" type="ORF">AV530_006458</name>
</gene>
<name>A0A1V4KGM7_PATFA</name>
<dbReference type="AlphaFoldDB" id="A0A1V4KGM7"/>